<protein>
    <submittedName>
        <fullName evidence="1">Eukaryotic translation initiation factor 4E family-like protein</fullName>
    </submittedName>
</protein>
<dbReference type="GO" id="GO:0003743">
    <property type="term" value="F:translation initiation factor activity"/>
    <property type="evidence" value="ECO:0007669"/>
    <property type="project" value="UniProtKB-KW"/>
</dbReference>
<keyword evidence="1" id="KW-0396">Initiation factor</keyword>
<evidence type="ECO:0000313" key="2">
    <source>
        <dbReference type="Proteomes" id="UP000194236"/>
    </source>
</evidence>
<proteinExistence type="predicted"/>
<keyword evidence="1" id="KW-0648">Protein biosynthesis</keyword>
<evidence type="ECO:0000313" key="1">
    <source>
        <dbReference type="EMBL" id="OTF69090.1"/>
    </source>
</evidence>
<organism evidence="1 2">
    <name type="scientific">Euroglyphus maynei</name>
    <name type="common">Mayne's house dust mite</name>
    <dbReference type="NCBI Taxonomy" id="6958"/>
    <lineage>
        <taxon>Eukaryota</taxon>
        <taxon>Metazoa</taxon>
        <taxon>Ecdysozoa</taxon>
        <taxon>Arthropoda</taxon>
        <taxon>Chelicerata</taxon>
        <taxon>Arachnida</taxon>
        <taxon>Acari</taxon>
        <taxon>Acariformes</taxon>
        <taxon>Sarcoptiformes</taxon>
        <taxon>Astigmata</taxon>
        <taxon>Psoroptidia</taxon>
        <taxon>Analgoidea</taxon>
        <taxon>Pyroglyphidae</taxon>
        <taxon>Pyroglyphinae</taxon>
        <taxon>Euroglyphus</taxon>
    </lineage>
</organism>
<dbReference type="Proteomes" id="UP000194236">
    <property type="component" value="Unassembled WGS sequence"/>
</dbReference>
<name>A0A1Y3AKU6_EURMA</name>
<dbReference type="AlphaFoldDB" id="A0A1Y3AKU6"/>
<reference evidence="1 2" key="1">
    <citation type="submission" date="2017-03" db="EMBL/GenBank/DDBJ databases">
        <title>Genome Survey of Euroglyphus maynei.</title>
        <authorList>
            <person name="Arlian L.G."/>
            <person name="Morgan M.S."/>
            <person name="Rider S.D."/>
        </authorList>
    </citation>
    <scope>NUCLEOTIDE SEQUENCE [LARGE SCALE GENOMIC DNA]</scope>
    <source>
        <strain evidence="1">Arlian Lab</strain>
        <tissue evidence="1">Whole body</tissue>
    </source>
</reference>
<sequence length="133" mass="15453">MLPKVAGEVLEQTCRTSRISIISNISPSKKSTIINYSNGNDQLLRSNGSMKNINELISTIHHINANNQRDEQIWQLWRWKPPVQSLLQSRDDYFHNPASTPHTIMHEFKKHLSPSKDLKFRTCDLRFVKNVNN</sequence>
<gene>
    <name evidence="1" type="ORF">BLA29_004042</name>
</gene>
<dbReference type="EMBL" id="MUJZ01072261">
    <property type="protein sequence ID" value="OTF69090.1"/>
    <property type="molecule type" value="Genomic_DNA"/>
</dbReference>
<comment type="caution">
    <text evidence="1">The sequence shown here is derived from an EMBL/GenBank/DDBJ whole genome shotgun (WGS) entry which is preliminary data.</text>
</comment>
<dbReference type="OrthoDB" id="6505237at2759"/>
<accession>A0A1Y3AKU6</accession>
<keyword evidence="2" id="KW-1185">Reference proteome</keyword>